<evidence type="ECO:0000313" key="4">
    <source>
        <dbReference type="WBParaSite" id="ASIM_0000218801-mRNA-1"/>
    </source>
</evidence>
<dbReference type="PANTHER" id="PTHR37919:SF2">
    <property type="entry name" value="EXPERA DOMAIN-CONTAINING PROTEIN"/>
    <property type="match status" value="1"/>
</dbReference>
<feature type="transmembrane region" description="Helical" evidence="1">
    <location>
        <begin position="66"/>
        <end position="89"/>
    </location>
</feature>
<evidence type="ECO:0000256" key="1">
    <source>
        <dbReference type="SAM" id="Phobius"/>
    </source>
</evidence>
<dbReference type="Proteomes" id="UP000267096">
    <property type="component" value="Unassembled WGS sequence"/>
</dbReference>
<keyword evidence="1" id="KW-1133">Transmembrane helix</keyword>
<reference evidence="4" key="1">
    <citation type="submission" date="2017-02" db="UniProtKB">
        <authorList>
            <consortium name="WormBaseParasite"/>
        </authorList>
    </citation>
    <scope>IDENTIFICATION</scope>
</reference>
<reference evidence="2 3" key="2">
    <citation type="submission" date="2018-11" db="EMBL/GenBank/DDBJ databases">
        <authorList>
            <consortium name="Pathogen Informatics"/>
        </authorList>
    </citation>
    <scope>NUCLEOTIDE SEQUENCE [LARGE SCALE GENOMIC DNA]</scope>
</reference>
<keyword evidence="3" id="KW-1185">Reference proteome</keyword>
<feature type="transmembrane region" description="Helical" evidence="1">
    <location>
        <begin position="96"/>
        <end position="118"/>
    </location>
</feature>
<protein>
    <submittedName>
        <fullName evidence="4">Transmembrane protein</fullName>
    </submittedName>
</protein>
<evidence type="ECO:0000313" key="3">
    <source>
        <dbReference type="Proteomes" id="UP000267096"/>
    </source>
</evidence>
<proteinExistence type="predicted"/>
<keyword evidence="1" id="KW-0472">Membrane</keyword>
<gene>
    <name evidence="2" type="ORF">ASIM_LOCUS2057</name>
</gene>
<feature type="transmembrane region" description="Helical" evidence="1">
    <location>
        <begin position="138"/>
        <end position="159"/>
    </location>
</feature>
<evidence type="ECO:0000313" key="2">
    <source>
        <dbReference type="EMBL" id="VDK19586.1"/>
    </source>
</evidence>
<dbReference type="EMBL" id="UYRR01002547">
    <property type="protein sequence ID" value="VDK19586.1"/>
    <property type="molecule type" value="Genomic_DNA"/>
</dbReference>
<dbReference type="WBParaSite" id="ASIM_0000218801-mRNA-1">
    <property type="protein sequence ID" value="ASIM_0000218801-mRNA-1"/>
    <property type="gene ID" value="ASIM_0000218801"/>
</dbReference>
<sequence>MVESRSDIVKRRSILPKWIVAWLWISTVICLLDVAYTMLRPMTLRGGALGNIYSDVDLRYADEKDLVTMATGRVMLLEIVMNIVALIMVRSKHADLTAFTSSAFVFWKTLLYLVMFIAPPEGYQSYLLEEAGFWRLFWVFWIADGVWVVMPLAVMCALWRRIVSANHYPGSDSEGFSGILLR</sequence>
<dbReference type="OrthoDB" id="60858at2759"/>
<dbReference type="PANTHER" id="PTHR37919">
    <property type="entry name" value="PROTEIN CBG05606"/>
    <property type="match status" value="1"/>
</dbReference>
<name>A0A0M3J3S5_ANISI</name>
<accession>A0A0M3J3S5</accession>
<feature type="transmembrane region" description="Helical" evidence="1">
    <location>
        <begin position="21"/>
        <end position="39"/>
    </location>
</feature>
<organism evidence="4">
    <name type="scientific">Anisakis simplex</name>
    <name type="common">Herring worm</name>
    <dbReference type="NCBI Taxonomy" id="6269"/>
    <lineage>
        <taxon>Eukaryota</taxon>
        <taxon>Metazoa</taxon>
        <taxon>Ecdysozoa</taxon>
        <taxon>Nematoda</taxon>
        <taxon>Chromadorea</taxon>
        <taxon>Rhabditida</taxon>
        <taxon>Spirurina</taxon>
        <taxon>Ascaridomorpha</taxon>
        <taxon>Ascaridoidea</taxon>
        <taxon>Anisakidae</taxon>
        <taxon>Anisakis</taxon>
        <taxon>Anisakis simplex complex</taxon>
    </lineage>
</organism>
<dbReference type="AlphaFoldDB" id="A0A0M3J3S5"/>
<keyword evidence="1" id="KW-0812">Transmembrane</keyword>